<proteinExistence type="predicted"/>
<dbReference type="Proteomes" id="UP000789342">
    <property type="component" value="Unassembled WGS sequence"/>
</dbReference>
<reference evidence="1" key="1">
    <citation type="submission" date="2021-06" db="EMBL/GenBank/DDBJ databases">
        <authorList>
            <person name="Kallberg Y."/>
            <person name="Tangrot J."/>
            <person name="Rosling A."/>
        </authorList>
    </citation>
    <scope>NUCLEOTIDE SEQUENCE</scope>
    <source>
        <strain evidence="1">CL551</strain>
    </source>
</reference>
<accession>A0A9N9GWQ4</accession>
<feature type="non-terminal residue" evidence="1">
    <location>
        <position position="95"/>
    </location>
</feature>
<evidence type="ECO:0000313" key="1">
    <source>
        <dbReference type="EMBL" id="CAG8630730.1"/>
    </source>
</evidence>
<dbReference type="Gene3D" id="2.40.50.140">
    <property type="entry name" value="Nucleic acid-binding proteins"/>
    <property type="match status" value="1"/>
</dbReference>
<comment type="caution">
    <text evidence="1">The sequence shown here is derived from an EMBL/GenBank/DDBJ whole genome shotgun (WGS) entry which is preliminary data.</text>
</comment>
<dbReference type="InterPro" id="IPR012340">
    <property type="entry name" value="NA-bd_OB-fold"/>
</dbReference>
<sequence>SHNWNMVELIGTLVFDHTPGTGMTSKYNQIPQNIRSRLTDGTAKTMIPVLVARIIRDVQGMNMSLYQQVITLRRDFDHKFNEIMDNIEVKEMTIE</sequence>
<name>A0A9N9GWQ4_9GLOM</name>
<evidence type="ECO:0000313" key="2">
    <source>
        <dbReference type="Proteomes" id="UP000789342"/>
    </source>
</evidence>
<dbReference type="GO" id="GO:0003697">
    <property type="term" value="F:single-stranded DNA binding"/>
    <property type="evidence" value="ECO:0007669"/>
    <property type="project" value="InterPro"/>
</dbReference>
<organism evidence="1 2">
    <name type="scientific">Acaulospora morrowiae</name>
    <dbReference type="NCBI Taxonomy" id="94023"/>
    <lineage>
        <taxon>Eukaryota</taxon>
        <taxon>Fungi</taxon>
        <taxon>Fungi incertae sedis</taxon>
        <taxon>Mucoromycota</taxon>
        <taxon>Glomeromycotina</taxon>
        <taxon>Glomeromycetes</taxon>
        <taxon>Diversisporales</taxon>
        <taxon>Acaulosporaceae</taxon>
        <taxon>Acaulospora</taxon>
    </lineage>
</organism>
<dbReference type="AlphaFoldDB" id="A0A9N9GWQ4"/>
<dbReference type="EMBL" id="CAJVPV010008443">
    <property type="protein sequence ID" value="CAG8630730.1"/>
    <property type="molecule type" value="Genomic_DNA"/>
</dbReference>
<dbReference type="OrthoDB" id="342190at2759"/>
<dbReference type="GO" id="GO:1990879">
    <property type="term" value="C:CST complex"/>
    <property type="evidence" value="ECO:0007669"/>
    <property type="project" value="InterPro"/>
</dbReference>
<gene>
    <name evidence="1" type="ORF">AMORRO_LOCUS9075</name>
</gene>
<dbReference type="InterPro" id="IPR029146">
    <property type="entry name" value="Ten1_animal_plant"/>
</dbReference>
<protein>
    <submittedName>
        <fullName evidence="1">16506_t:CDS:1</fullName>
    </submittedName>
</protein>
<dbReference type="Pfam" id="PF15490">
    <property type="entry name" value="Ten1_2"/>
    <property type="match status" value="1"/>
</dbReference>
<keyword evidence="2" id="KW-1185">Reference proteome</keyword>